<sequence>MTDQERSQRFQDTMLPHLHAAYNLARWLTRSDGDAQDVVQEAYLRAFRYFDAFHGHDGRSWLLAIVRNTYYSGAKQHEHELREVQFDEDHLSADEIAEIHAHFGGDNDPAAILQRGDESRRVHRALERVPTAFREVLILRELEDLSYREIADIAGIPVGTVMSRLARGRKLLAAYLLEREACHGL</sequence>
<dbReference type="NCBIfam" id="TIGR02937">
    <property type="entry name" value="sigma70-ECF"/>
    <property type="match status" value="1"/>
</dbReference>
<reference evidence="10" key="1">
    <citation type="journal article" date="2019" name="Int. J. Syst. Evol. Microbiol.">
        <title>The Global Catalogue of Microorganisms (GCM) 10K type strain sequencing project: providing services to taxonomists for standard genome sequencing and annotation.</title>
        <authorList>
            <consortium name="The Broad Institute Genomics Platform"/>
            <consortium name="The Broad Institute Genome Sequencing Center for Infectious Disease"/>
            <person name="Wu L."/>
            <person name="Ma J."/>
        </authorList>
    </citation>
    <scope>NUCLEOTIDE SEQUENCE [LARGE SCALE GENOMIC DNA]</scope>
    <source>
        <strain evidence="10">KCTC 42986</strain>
    </source>
</reference>
<dbReference type="RefSeq" id="WP_390327326.1">
    <property type="nucleotide sequence ID" value="NZ_JBHRTP010000082.1"/>
</dbReference>
<name>A0ABV7F988_9BURK</name>
<dbReference type="PANTHER" id="PTHR43133:SF25">
    <property type="entry name" value="RNA POLYMERASE SIGMA FACTOR RFAY-RELATED"/>
    <property type="match status" value="1"/>
</dbReference>
<evidence type="ECO:0000256" key="4">
    <source>
        <dbReference type="ARBA" id="ARBA00023125"/>
    </source>
</evidence>
<dbReference type="Gene3D" id="1.10.1740.10">
    <property type="match status" value="1"/>
</dbReference>
<evidence type="ECO:0000313" key="10">
    <source>
        <dbReference type="Proteomes" id="UP001595530"/>
    </source>
</evidence>
<feature type="domain" description="RNA polymerase sigma-70 region 2" evidence="7">
    <location>
        <begin position="17"/>
        <end position="76"/>
    </location>
</feature>
<organism evidence="9 10">
    <name type="scientific">Undibacterium arcticum</name>
    <dbReference type="NCBI Taxonomy" id="1762892"/>
    <lineage>
        <taxon>Bacteria</taxon>
        <taxon>Pseudomonadati</taxon>
        <taxon>Pseudomonadota</taxon>
        <taxon>Betaproteobacteria</taxon>
        <taxon>Burkholderiales</taxon>
        <taxon>Oxalobacteraceae</taxon>
        <taxon>Undibacterium</taxon>
    </lineage>
</organism>
<dbReference type="SUPFAM" id="SSF88946">
    <property type="entry name" value="Sigma2 domain of RNA polymerase sigma factors"/>
    <property type="match status" value="1"/>
</dbReference>
<dbReference type="CDD" id="cd06171">
    <property type="entry name" value="Sigma70_r4"/>
    <property type="match status" value="1"/>
</dbReference>
<dbReference type="InterPro" id="IPR036388">
    <property type="entry name" value="WH-like_DNA-bd_sf"/>
</dbReference>
<keyword evidence="5 6" id="KW-0804">Transcription</keyword>
<protein>
    <recommendedName>
        <fullName evidence="6">RNA polymerase sigma factor</fullName>
    </recommendedName>
</protein>
<dbReference type="Pfam" id="PF08281">
    <property type="entry name" value="Sigma70_r4_2"/>
    <property type="match status" value="1"/>
</dbReference>
<evidence type="ECO:0000256" key="6">
    <source>
        <dbReference type="RuleBase" id="RU000716"/>
    </source>
</evidence>
<dbReference type="InterPro" id="IPR000838">
    <property type="entry name" value="RNA_pol_sigma70_ECF_CS"/>
</dbReference>
<keyword evidence="10" id="KW-1185">Reference proteome</keyword>
<comment type="similarity">
    <text evidence="1 6">Belongs to the sigma-70 factor family. ECF subfamily.</text>
</comment>
<keyword evidence="2 6" id="KW-0805">Transcription regulation</keyword>
<proteinExistence type="inferred from homology"/>
<dbReference type="InterPro" id="IPR013325">
    <property type="entry name" value="RNA_pol_sigma_r2"/>
</dbReference>
<gene>
    <name evidence="9" type="ORF">ACFOFO_22200</name>
</gene>
<evidence type="ECO:0000313" key="9">
    <source>
        <dbReference type="EMBL" id="MFC3110636.1"/>
    </source>
</evidence>
<evidence type="ECO:0000256" key="5">
    <source>
        <dbReference type="ARBA" id="ARBA00023163"/>
    </source>
</evidence>
<dbReference type="EMBL" id="JBHRTP010000082">
    <property type="protein sequence ID" value="MFC3110636.1"/>
    <property type="molecule type" value="Genomic_DNA"/>
</dbReference>
<dbReference type="PROSITE" id="PS01063">
    <property type="entry name" value="SIGMA70_ECF"/>
    <property type="match status" value="1"/>
</dbReference>
<dbReference type="InterPro" id="IPR014284">
    <property type="entry name" value="RNA_pol_sigma-70_dom"/>
</dbReference>
<dbReference type="InterPro" id="IPR007627">
    <property type="entry name" value="RNA_pol_sigma70_r2"/>
</dbReference>
<dbReference type="SUPFAM" id="SSF88659">
    <property type="entry name" value="Sigma3 and sigma4 domains of RNA polymerase sigma factors"/>
    <property type="match status" value="1"/>
</dbReference>
<dbReference type="InterPro" id="IPR013324">
    <property type="entry name" value="RNA_pol_sigma_r3/r4-like"/>
</dbReference>
<keyword evidence="3 6" id="KW-0731">Sigma factor</keyword>
<feature type="domain" description="RNA polymerase sigma factor 70 region 4 type 2" evidence="8">
    <location>
        <begin position="120"/>
        <end position="172"/>
    </location>
</feature>
<dbReference type="Gene3D" id="1.10.10.10">
    <property type="entry name" value="Winged helix-like DNA-binding domain superfamily/Winged helix DNA-binding domain"/>
    <property type="match status" value="1"/>
</dbReference>
<evidence type="ECO:0000259" key="7">
    <source>
        <dbReference type="Pfam" id="PF04542"/>
    </source>
</evidence>
<accession>A0ABV7F988</accession>
<keyword evidence="4 6" id="KW-0238">DNA-binding</keyword>
<evidence type="ECO:0000256" key="1">
    <source>
        <dbReference type="ARBA" id="ARBA00010641"/>
    </source>
</evidence>
<dbReference type="InterPro" id="IPR013249">
    <property type="entry name" value="RNA_pol_sigma70_r4_t2"/>
</dbReference>
<comment type="caution">
    <text evidence="9">The sequence shown here is derived from an EMBL/GenBank/DDBJ whole genome shotgun (WGS) entry which is preliminary data.</text>
</comment>
<dbReference type="InterPro" id="IPR039425">
    <property type="entry name" value="RNA_pol_sigma-70-like"/>
</dbReference>
<dbReference type="Pfam" id="PF04542">
    <property type="entry name" value="Sigma70_r2"/>
    <property type="match status" value="1"/>
</dbReference>
<evidence type="ECO:0000256" key="3">
    <source>
        <dbReference type="ARBA" id="ARBA00023082"/>
    </source>
</evidence>
<dbReference type="PANTHER" id="PTHR43133">
    <property type="entry name" value="RNA POLYMERASE ECF-TYPE SIGMA FACTO"/>
    <property type="match status" value="1"/>
</dbReference>
<evidence type="ECO:0000259" key="8">
    <source>
        <dbReference type="Pfam" id="PF08281"/>
    </source>
</evidence>
<dbReference type="Proteomes" id="UP001595530">
    <property type="component" value="Unassembled WGS sequence"/>
</dbReference>
<evidence type="ECO:0000256" key="2">
    <source>
        <dbReference type="ARBA" id="ARBA00023015"/>
    </source>
</evidence>